<evidence type="ECO:0000313" key="3">
    <source>
        <dbReference type="Proteomes" id="UP000467700"/>
    </source>
</evidence>
<feature type="compositionally biased region" description="Pro residues" evidence="1">
    <location>
        <begin position="417"/>
        <end position="434"/>
    </location>
</feature>
<feature type="compositionally biased region" description="Pro residues" evidence="1">
    <location>
        <begin position="87"/>
        <end position="100"/>
    </location>
</feature>
<feature type="region of interest" description="Disordered" evidence="1">
    <location>
        <begin position="1192"/>
        <end position="1224"/>
    </location>
</feature>
<proteinExistence type="predicted"/>
<feature type="compositionally biased region" description="Basic and acidic residues" evidence="1">
    <location>
        <begin position="1096"/>
        <end position="1105"/>
    </location>
</feature>
<feature type="region of interest" description="Disordered" evidence="1">
    <location>
        <begin position="1"/>
        <end position="158"/>
    </location>
</feature>
<feature type="compositionally biased region" description="Polar residues" evidence="1">
    <location>
        <begin position="810"/>
        <end position="822"/>
    </location>
</feature>
<feature type="region of interest" description="Disordered" evidence="1">
    <location>
        <begin position="529"/>
        <end position="620"/>
    </location>
</feature>
<gene>
    <name evidence="2" type="ORF">AAE3_LOCUS9538</name>
</gene>
<feature type="compositionally biased region" description="Low complexity" evidence="1">
    <location>
        <begin position="960"/>
        <end position="978"/>
    </location>
</feature>
<feature type="region of interest" description="Disordered" evidence="1">
    <location>
        <begin position="252"/>
        <end position="278"/>
    </location>
</feature>
<feature type="compositionally biased region" description="Low complexity" evidence="1">
    <location>
        <begin position="7"/>
        <end position="16"/>
    </location>
</feature>
<feature type="compositionally biased region" description="Low complexity" evidence="1">
    <location>
        <begin position="798"/>
        <end position="809"/>
    </location>
</feature>
<feature type="compositionally biased region" description="Low complexity" evidence="1">
    <location>
        <begin position="101"/>
        <end position="116"/>
    </location>
</feature>
<feature type="region of interest" description="Disordered" evidence="1">
    <location>
        <begin position="357"/>
        <end position="434"/>
    </location>
</feature>
<feature type="compositionally biased region" description="Basic and acidic residues" evidence="1">
    <location>
        <begin position="331"/>
        <end position="340"/>
    </location>
</feature>
<feature type="compositionally biased region" description="Polar residues" evidence="1">
    <location>
        <begin position="576"/>
        <end position="592"/>
    </location>
</feature>
<dbReference type="OrthoDB" id="10631295at2759"/>
<feature type="compositionally biased region" description="Polar residues" evidence="1">
    <location>
        <begin position="862"/>
        <end position="874"/>
    </location>
</feature>
<name>A0A8S0W910_CYCAE</name>
<comment type="caution">
    <text evidence="2">The sequence shown here is derived from an EMBL/GenBank/DDBJ whole genome shotgun (WGS) entry which is preliminary data.</text>
</comment>
<evidence type="ECO:0000313" key="2">
    <source>
        <dbReference type="EMBL" id="CAA7267298.1"/>
    </source>
</evidence>
<dbReference type="Proteomes" id="UP000467700">
    <property type="component" value="Unassembled WGS sequence"/>
</dbReference>
<feature type="compositionally biased region" description="Low complexity" evidence="1">
    <location>
        <begin position="529"/>
        <end position="560"/>
    </location>
</feature>
<feature type="compositionally biased region" description="Pro residues" evidence="1">
    <location>
        <begin position="947"/>
        <end position="959"/>
    </location>
</feature>
<reference evidence="2 3" key="1">
    <citation type="submission" date="2020-01" db="EMBL/GenBank/DDBJ databases">
        <authorList>
            <person name="Gupta K D."/>
        </authorList>
    </citation>
    <scope>NUCLEOTIDE SEQUENCE [LARGE SCALE GENOMIC DNA]</scope>
</reference>
<feature type="compositionally biased region" description="Polar residues" evidence="1">
    <location>
        <begin position="341"/>
        <end position="350"/>
    </location>
</feature>
<organism evidence="2 3">
    <name type="scientific">Cyclocybe aegerita</name>
    <name type="common">Black poplar mushroom</name>
    <name type="synonym">Agrocybe aegerita</name>
    <dbReference type="NCBI Taxonomy" id="1973307"/>
    <lineage>
        <taxon>Eukaryota</taxon>
        <taxon>Fungi</taxon>
        <taxon>Dikarya</taxon>
        <taxon>Basidiomycota</taxon>
        <taxon>Agaricomycotina</taxon>
        <taxon>Agaricomycetes</taxon>
        <taxon>Agaricomycetidae</taxon>
        <taxon>Agaricales</taxon>
        <taxon>Agaricineae</taxon>
        <taxon>Bolbitiaceae</taxon>
        <taxon>Cyclocybe</taxon>
    </lineage>
</organism>
<feature type="compositionally biased region" description="Basic and acidic residues" evidence="1">
    <location>
        <begin position="894"/>
        <end position="904"/>
    </location>
</feature>
<feature type="region of interest" description="Disordered" evidence="1">
    <location>
        <begin position="331"/>
        <end position="350"/>
    </location>
</feature>
<feature type="compositionally biased region" description="Low complexity" evidence="1">
    <location>
        <begin position="986"/>
        <end position="997"/>
    </location>
</feature>
<sequence length="1284" mass="138426">MPPKKNPNPYKNAPAKRIPSLISRMGAKVSNMARRRSSSPPSEVEASTSTIPSSSSASTSAQASTSGQASTPAQPSTSFTRSRSPSPSVPPTQAPAPAPTAPANDDAMDALTAALAFGMSIKSQQEKPGPNPPSTSAKTRAGPTTRSASAAKKKVHFEDSRAKIDTKARGKATTTSLHKAAMAKAEEMARAKRQRESRATRKFVKTPIPRVWQEVLEGQKKRSLQRSITSHEISILARPIAAAIRRQRAIDTNADSAKSSAVVEQDGDTDNEDNDDQDNPVAWEKIVHLEPRVSLHHFNLQENINDILVHEYKQHPWVYPTNPTRSRKYTLEETKEEKNNHQPIVSKSLSFSNWDADDLFEKTPNPPPSAPAPAPPSVPPSSQPVDLPPQPAQTTFPPPSSTASDAPSFIPAVPSYATPPPQASQPVQPEPVQPAFPPSAPPIDPYLLFSAAAFQAQMAQTDNVLNNLFGSTSGTFQPVNLQPGFGTGFSMHTVDIPDGFMADDEGDDDDMNNGGGSMFNIGTHFYHGASQQPEASTSQSTSSADTHFIPSSPSSHPSGSGMVGDNSASSEDDRTGSSSQAADPAFTSSANPGANFAVYQGEGSETSYGTHPLGSSDPPAQPADAIYGGCFQPQQAPPTPAQDWAQQNQENIPPPAYFPPAAVDASNLPSTLPSIPTGPLDPSIRSAPSAPTWPNYDGQWAGATWNTQADTSVVCEEAPMETEEDRWVVPCELNWTCPDSEMAEPMEESDASFYAAPEPQLASQTTSSSQEIPGVQITNDAPQSQSAHPSIPLPTWVQSQPAAQQLQEQTPMTTTSGEQQWTWVLRPDWHAQQEEAAPRPLDTPPQSPWVQTNDGAQEGQPRDSSQQQTDSVTLETEQPQEEERQPEPAPQGPKVDEEAHRENETETANAWSQPPLGPTGVAATQAACNSGEPVSEAAQDHQAPAAYPTPSPTSSPSPPTTRSSLPTPAPQPARSASPLPSPPTSPEVAPSSAVEEPAPAPSPIERDAPSACEVPREAESHRRVQELRLDAPPASPKRPNAPQGSQEHQAYRAALEQYFELNARYHAVLEQRRFCYLENPCDSRVPNAHRTKRRRSSDSRDEEQRPKRRRQDSDVPTLPRPAPLEPTPTKRTRDEEGDEEAESCDPDARRKRTRRSDEGAAPAASSSSRPFTLPAEPLQGYVPVAGAWKKLEIPQAQPDPSAPSPSSPPSSLRRPDSPRRRTGRAVRFARKDDVRVFDHKQPVIPSTRNTEASTLAASRQRRAQKARRMCSNFVGGVARFFGLV</sequence>
<keyword evidence="3" id="KW-1185">Reference proteome</keyword>
<feature type="compositionally biased region" description="Low complexity" evidence="1">
    <location>
        <begin position="38"/>
        <end position="86"/>
    </location>
</feature>
<feature type="region of interest" description="Disordered" evidence="1">
    <location>
        <begin position="1077"/>
        <end position="1175"/>
    </location>
</feature>
<feature type="compositionally biased region" description="Acidic residues" evidence="1">
    <location>
        <begin position="1135"/>
        <end position="1145"/>
    </location>
</feature>
<accession>A0A8S0W910</accession>
<feature type="compositionally biased region" description="Polar residues" evidence="1">
    <location>
        <begin position="761"/>
        <end position="788"/>
    </location>
</feature>
<feature type="compositionally biased region" description="Acidic residues" evidence="1">
    <location>
        <begin position="265"/>
        <end position="278"/>
    </location>
</feature>
<evidence type="ECO:0000256" key="1">
    <source>
        <dbReference type="SAM" id="MobiDB-lite"/>
    </source>
</evidence>
<protein>
    <submittedName>
        <fullName evidence="2">Uncharacterized protein</fullName>
    </submittedName>
</protein>
<dbReference type="EMBL" id="CACVBS010000058">
    <property type="protein sequence ID" value="CAA7267298.1"/>
    <property type="molecule type" value="Genomic_DNA"/>
</dbReference>
<feature type="compositionally biased region" description="Basic and acidic residues" evidence="1">
    <location>
        <begin position="827"/>
        <end position="837"/>
    </location>
</feature>
<feature type="compositionally biased region" description="Pro residues" evidence="1">
    <location>
        <begin position="364"/>
        <end position="400"/>
    </location>
</feature>
<feature type="compositionally biased region" description="Basic and acidic residues" evidence="1">
    <location>
        <begin position="1004"/>
        <end position="1029"/>
    </location>
</feature>
<feature type="compositionally biased region" description="Polar residues" evidence="1">
    <location>
        <begin position="134"/>
        <end position="148"/>
    </location>
</feature>
<feature type="region of interest" description="Disordered" evidence="1">
    <location>
        <begin position="743"/>
        <end position="1049"/>
    </location>
</feature>